<name>A0ABU6D0K8_9GAMM</name>
<gene>
    <name evidence="2" type="ORF">VSS37_16430</name>
</gene>
<dbReference type="Pfam" id="PF07254">
    <property type="entry name" value="Cpta_toxin"/>
    <property type="match status" value="1"/>
</dbReference>
<proteinExistence type="predicted"/>
<comment type="caution">
    <text evidence="2">The sequence shown here is derived from an EMBL/GenBank/DDBJ whole genome shotgun (WGS) entry which is preliminary data.</text>
</comment>
<sequence length="146" mass="16800">MNSQPPLYLQPVVSRWLAAFILGSHAVTMLAVALLPGMALWGKLLLALAIVFSGWYYWRLHITRSFPYAVREMTFYQVDNCLLRTTDGSRFVRLEGNSFLHPWLCVLNLRSQTGKLYSLVLFPDSLPQDLWRQLRVRVKFGTADLP</sequence>
<reference evidence="3" key="1">
    <citation type="submission" date="2023-07" db="EMBL/GenBank/DDBJ databases">
        <title>The carbon used by Thiothrix.</title>
        <authorList>
            <person name="Chen L."/>
        </authorList>
    </citation>
    <scope>NUCLEOTIDE SEQUENCE [LARGE SCALE GENOMIC DNA]</scope>
</reference>
<keyword evidence="1" id="KW-0812">Transmembrane</keyword>
<accession>A0ABU6D0K8</accession>
<dbReference type="RefSeq" id="WP_324696937.1">
    <property type="nucleotide sequence ID" value="NZ_JAYMYJ010000139.1"/>
</dbReference>
<evidence type="ECO:0000256" key="1">
    <source>
        <dbReference type="SAM" id="Phobius"/>
    </source>
</evidence>
<reference evidence="2 3" key="2">
    <citation type="submission" date="2024-01" db="EMBL/GenBank/DDBJ databases">
        <authorList>
            <person name="Xie X."/>
        </authorList>
    </citation>
    <scope>NUCLEOTIDE SEQUENCE [LARGE SCALE GENOMIC DNA]</scope>
    <source>
        <strain evidence="2">SCUT-1</strain>
    </source>
</reference>
<evidence type="ECO:0000313" key="3">
    <source>
        <dbReference type="Proteomes" id="UP001308005"/>
    </source>
</evidence>
<feature type="transmembrane region" description="Helical" evidence="1">
    <location>
        <begin position="40"/>
        <end position="58"/>
    </location>
</feature>
<keyword evidence="1" id="KW-1133">Transmembrane helix</keyword>
<feature type="transmembrane region" description="Helical" evidence="1">
    <location>
        <begin position="12"/>
        <end position="34"/>
    </location>
</feature>
<keyword evidence="3" id="KW-1185">Reference proteome</keyword>
<evidence type="ECO:0000313" key="2">
    <source>
        <dbReference type="EMBL" id="MEB4592574.1"/>
    </source>
</evidence>
<organism evidence="2 3">
    <name type="scientific">Candidatus Thiothrix phosphatis</name>
    <dbReference type="NCBI Taxonomy" id="3112415"/>
    <lineage>
        <taxon>Bacteria</taxon>
        <taxon>Pseudomonadati</taxon>
        <taxon>Pseudomonadota</taxon>
        <taxon>Gammaproteobacteria</taxon>
        <taxon>Thiotrichales</taxon>
        <taxon>Thiotrichaceae</taxon>
        <taxon>Thiothrix</taxon>
    </lineage>
</organism>
<dbReference type="InterPro" id="IPR009883">
    <property type="entry name" value="YgfX"/>
</dbReference>
<dbReference type="EMBL" id="JAYMYJ010000139">
    <property type="protein sequence ID" value="MEB4592574.1"/>
    <property type="molecule type" value="Genomic_DNA"/>
</dbReference>
<keyword evidence="1" id="KW-0472">Membrane</keyword>
<dbReference type="Proteomes" id="UP001308005">
    <property type="component" value="Unassembled WGS sequence"/>
</dbReference>
<protein>
    <submittedName>
        <fullName evidence="2">Protein YgfX</fullName>
    </submittedName>
</protein>